<dbReference type="AlphaFoldDB" id="A0A7U7I8N5"/>
<reference evidence="1 2" key="1">
    <citation type="submission" date="2020-08" db="EMBL/GenBank/DDBJ databases">
        <authorList>
            <person name="Criscuolo A."/>
        </authorList>
    </citation>
    <scope>NUCLEOTIDE SEQUENCE [LARGE SCALE GENOMIC DNA]</scope>
    <source>
        <strain evidence="1">CIP111764</strain>
    </source>
</reference>
<dbReference type="InterPro" id="IPR019231">
    <property type="entry name" value="DUF2170"/>
</dbReference>
<dbReference type="EMBL" id="CAJFCI010000037">
    <property type="protein sequence ID" value="CAD5107514.1"/>
    <property type="molecule type" value="Genomic_DNA"/>
</dbReference>
<name>A0A7U7I8N5_9GAMM</name>
<dbReference type="Pfam" id="PF09938">
    <property type="entry name" value="DUF2170"/>
    <property type="match status" value="1"/>
</dbReference>
<sequence length="212" mass="23668">MLSFNLRLMNSKSSAHYQRLYRQRLREQGLVKKEVWILPEHAPLLVAYERKLRQPRAMLASMEKEKGMSMLQVWTAQALFDALSAAEPFKGGQAGIELIQGADAGLHVTMSEYGDLPLFIGVFGEQIVVEALLWPATEVRDAAAFNDEVLRSHKLFPLSSIGLETLPDGRDCYIMFGALSSSSTLSDVLFEIELLADNVIKATEAYEDFLKG</sequence>
<organism evidence="1 2">
    <name type="scientific">Zestomonas carbonaria</name>
    <dbReference type="NCBI Taxonomy" id="2762745"/>
    <lineage>
        <taxon>Bacteria</taxon>
        <taxon>Pseudomonadati</taxon>
        <taxon>Pseudomonadota</taxon>
        <taxon>Gammaproteobacteria</taxon>
        <taxon>Pseudomonadales</taxon>
        <taxon>Pseudomonadaceae</taxon>
        <taxon>Zestomonas</taxon>
    </lineage>
</organism>
<evidence type="ECO:0000313" key="1">
    <source>
        <dbReference type="EMBL" id="CAD5107514.1"/>
    </source>
</evidence>
<dbReference type="Proteomes" id="UP000583387">
    <property type="component" value="Unassembled WGS sequence"/>
</dbReference>
<proteinExistence type="predicted"/>
<gene>
    <name evidence="1" type="ORF">PSEWESI4_01787</name>
</gene>
<protein>
    <recommendedName>
        <fullName evidence="3">DUF2170 family protein</fullName>
    </recommendedName>
</protein>
<keyword evidence="2" id="KW-1185">Reference proteome</keyword>
<comment type="caution">
    <text evidence="1">The sequence shown here is derived from an EMBL/GenBank/DDBJ whole genome shotgun (WGS) entry which is preliminary data.</text>
</comment>
<evidence type="ECO:0000313" key="2">
    <source>
        <dbReference type="Proteomes" id="UP000583387"/>
    </source>
</evidence>
<accession>A0A7U7I8N5</accession>
<evidence type="ECO:0008006" key="3">
    <source>
        <dbReference type="Google" id="ProtNLM"/>
    </source>
</evidence>